<reference evidence="2" key="1">
    <citation type="submission" date="2021-03" db="EMBL/GenBank/DDBJ databases">
        <title>Leucobacter chromiisoli sp. nov., isolated from chromium-containing soil of chemical plant.</title>
        <authorList>
            <person name="Xu Z."/>
        </authorList>
    </citation>
    <scope>NUCLEOTIDE SEQUENCE</scope>
    <source>
        <strain evidence="2">A2</strain>
    </source>
</reference>
<evidence type="ECO:0000313" key="3">
    <source>
        <dbReference type="Proteomes" id="UP000664398"/>
    </source>
</evidence>
<dbReference type="Proteomes" id="UP000664398">
    <property type="component" value="Unassembled WGS sequence"/>
</dbReference>
<feature type="transmembrane region" description="Helical" evidence="1">
    <location>
        <begin position="401"/>
        <end position="426"/>
    </location>
</feature>
<feature type="transmembrane region" description="Helical" evidence="1">
    <location>
        <begin position="145"/>
        <end position="165"/>
    </location>
</feature>
<feature type="transmembrane region" description="Helical" evidence="1">
    <location>
        <begin position="313"/>
        <end position="333"/>
    </location>
</feature>
<evidence type="ECO:0000256" key="1">
    <source>
        <dbReference type="SAM" id="Phobius"/>
    </source>
</evidence>
<accession>A0A939RTI0</accession>
<feature type="transmembrane region" description="Helical" evidence="1">
    <location>
        <begin position="477"/>
        <end position="504"/>
    </location>
</feature>
<keyword evidence="3" id="KW-1185">Reference proteome</keyword>
<keyword evidence="1" id="KW-0472">Membrane</keyword>
<evidence type="ECO:0000313" key="2">
    <source>
        <dbReference type="EMBL" id="MBO1804335.1"/>
    </source>
</evidence>
<feature type="transmembrane region" description="Helical" evidence="1">
    <location>
        <begin position="221"/>
        <end position="242"/>
    </location>
</feature>
<keyword evidence="1" id="KW-0812">Transmembrane</keyword>
<feature type="transmembrane region" description="Helical" evidence="1">
    <location>
        <begin position="115"/>
        <end position="139"/>
    </location>
</feature>
<feature type="transmembrane region" description="Helical" evidence="1">
    <location>
        <begin position="432"/>
        <end position="456"/>
    </location>
</feature>
<feature type="transmembrane region" description="Helical" evidence="1">
    <location>
        <begin position="21"/>
        <end position="48"/>
    </location>
</feature>
<gene>
    <name evidence="2" type="ORF">J4H91_03260</name>
</gene>
<dbReference type="RefSeq" id="WP_208044824.1">
    <property type="nucleotide sequence ID" value="NZ_JAGDYL010000004.1"/>
</dbReference>
<sequence length="539" mass="53914">MNRSAVRVVLRRRGARFDVGDASYPVYIAIMLVIIVVAPIVRAGLLWLRAELPATSGVAAGGEGPLSAVAPVLTVATALLCLAGSRIGPARAGLPQLDLLHVTPVSRARLLGPSVARWLGVGALVGVLAAAVAVAARALRGEFDVGLAVALPLALASIGLLAAAAPLVGQLSPRARALAALLLGALAAAQLWAARALDGAGLADPWSIAARLLSDASTQPLLAVVPVAAAVAMIAWTPAIAARLRWEALREQALRWDTVQTLVVAGDPSAGLARLGAPVRWGRRIRFRPGRGLTGAIAARDLLGVVRAPGRSLLALGGASAAGALWAAALGAFDPSSIPAASAEGRFLLPYVGSALLGAASLLLAYLSSSAWCRGMAAAAQGSGSPPLLPVSPASLIARHLVVPAVLTAVALGAGALLGTAAGGLIGPHVRLAPLVLLSAVLVAGVVVAMRAAAVLKGTIPLRLLAPVPTPAGDMAGVNVLMWTLDGPIAVLFLGAALGVVWALACAASLAPLGAALVTCAVLACGLLWARVRLGRSVH</sequence>
<proteinExistence type="predicted"/>
<keyword evidence="1" id="KW-1133">Transmembrane helix</keyword>
<feature type="transmembrane region" description="Helical" evidence="1">
    <location>
        <begin position="177"/>
        <end position="197"/>
    </location>
</feature>
<organism evidence="2 3">
    <name type="scientific">Leucobacter ruminantium</name>
    <dbReference type="NCBI Taxonomy" id="1289170"/>
    <lineage>
        <taxon>Bacteria</taxon>
        <taxon>Bacillati</taxon>
        <taxon>Actinomycetota</taxon>
        <taxon>Actinomycetes</taxon>
        <taxon>Micrococcales</taxon>
        <taxon>Microbacteriaceae</taxon>
        <taxon>Leucobacter</taxon>
    </lineage>
</organism>
<dbReference type="AlphaFoldDB" id="A0A939RTI0"/>
<comment type="caution">
    <text evidence="2">The sequence shown here is derived from an EMBL/GenBank/DDBJ whole genome shotgun (WGS) entry which is preliminary data.</text>
</comment>
<name>A0A939RTI0_9MICO</name>
<dbReference type="EMBL" id="JAGDYL010000004">
    <property type="protein sequence ID" value="MBO1804335.1"/>
    <property type="molecule type" value="Genomic_DNA"/>
</dbReference>
<protein>
    <submittedName>
        <fullName evidence="2">Uncharacterized protein</fullName>
    </submittedName>
</protein>
<feature type="transmembrane region" description="Helical" evidence="1">
    <location>
        <begin position="510"/>
        <end position="530"/>
    </location>
</feature>
<feature type="transmembrane region" description="Helical" evidence="1">
    <location>
        <begin position="68"/>
        <end position="87"/>
    </location>
</feature>
<feature type="transmembrane region" description="Helical" evidence="1">
    <location>
        <begin position="348"/>
        <end position="367"/>
    </location>
</feature>